<dbReference type="InterPro" id="IPR000719">
    <property type="entry name" value="Prot_kinase_dom"/>
</dbReference>
<feature type="binding site" evidence="7">
    <location>
        <position position="522"/>
    </location>
    <ligand>
        <name>ATP</name>
        <dbReference type="ChEBI" id="CHEBI:30616"/>
    </ligand>
</feature>
<dbReference type="GO" id="GO:0000165">
    <property type="term" value="P:MAPK cascade"/>
    <property type="evidence" value="ECO:0007669"/>
    <property type="project" value="UniProtKB-ARBA"/>
</dbReference>
<dbReference type="SMART" id="SM00220">
    <property type="entry name" value="S_TKc"/>
    <property type="match status" value="1"/>
</dbReference>
<evidence type="ECO:0000256" key="2">
    <source>
        <dbReference type="ARBA" id="ARBA00022679"/>
    </source>
</evidence>
<dbReference type="SUPFAM" id="SSF56112">
    <property type="entry name" value="Protein kinase-like (PK-like)"/>
    <property type="match status" value="1"/>
</dbReference>
<dbReference type="SUPFAM" id="SSF56317">
    <property type="entry name" value="Carbon-nitrogen hydrolase"/>
    <property type="match status" value="1"/>
</dbReference>
<gene>
    <name evidence="11" type="ORF">EW145_g853</name>
</gene>
<accession>A0A4S4LHC9</accession>
<dbReference type="OrthoDB" id="10252354at2759"/>
<protein>
    <recommendedName>
        <fullName evidence="13">Protein kinase domain-containing protein</fullName>
    </recommendedName>
</protein>
<dbReference type="Gene3D" id="1.10.510.10">
    <property type="entry name" value="Transferase(Phosphotransferase) domain 1"/>
    <property type="match status" value="1"/>
</dbReference>
<dbReference type="FunFam" id="3.30.200.20:FF:000040">
    <property type="entry name" value="Dual specificity mitogen-activated protein kinase kinase"/>
    <property type="match status" value="1"/>
</dbReference>
<comment type="caution">
    <text evidence="11">The sequence shown here is derived from an EMBL/GenBank/DDBJ whole genome shotgun (WGS) entry which is preliminary data.</text>
</comment>
<dbReference type="PROSITE" id="PS50263">
    <property type="entry name" value="CN_HYDROLASE"/>
    <property type="match status" value="1"/>
</dbReference>
<name>A0A4S4LHC9_9AGAM</name>
<dbReference type="GO" id="GO:0004674">
    <property type="term" value="F:protein serine/threonine kinase activity"/>
    <property type="evidence" value="ECO:0007669"/>
    <property type="project" value="UniProtKB-KW"/>
</dbReference>
<dbReference type="Gene3D" id="3.30.200.20">
    <property type="entry name" value="Phosphorylase Kinase, domain 1"/>
    <property type="match status" value="1"/>
</dbReference>
<dbReference type="Gene3D" id="3.60.110.10">
    <property type="entry name" value="Carbon-nitrogen hydrolase"/>
    <property type="match status" value="1"/>
</dbReference>
<dbReference type="InterPro" id="IPR036526">
    <property type="entry name" value="C-N_Hydrolase_sf"/>
</dbReference>
<dbReference type="PROSITE" id="PS00107">
    <property type="entry name" value="PROTEIN_KINASE_ATP"/>
    <property type="match status" value="1"/>
</dbReference>
<dbReference type="Pfam" id="PF00795">
    <property type="entry name" value="CN_hydrolase"/>
    <property type="match status" value="1"/>
</dbReference>
<evidence type="ECO:0000256" key="3">
    <source>
        <dbReference type="ARBA" id="ARBA00022741"/>
    </source>
</evidence>
<dbReference type="PROSITE" id="PS50011">
    <property type="entry name" value="PROTEIN_KINASE_DOM"/>
    <property type="match status" value="1"/>
</dbReference>
<dbReference type="PANTHER" id="PTHR47448">
    <property type="entry name" value="DUAL SPECIFICITY MITOGEN-ACTIVATED PROTEIN KINASE KINASE DSOR1-LIKE PROTEIN"/>
    <property type="match status" value="1"/>
</dbReference>
<keyword evidence="2" id="KW-0808">Transferase</keyword>
<dbReference type="PANTHER" id="PTHR47448:SF1">
    <property type="entry name" value="SERINE_THREONINE-PROTEIN KINASE STE7 HOMOLOG"/>
    <property type="match status" value="1"/>
</dbReference>
<evidence type="ECO:0000256" key="4">
    <source>
        <dbReference type="ARBA" id="ARBA00022777"/>
    </source>
</evidence>
<dbReference type="AlphaFoldDB" id="A0A4S4LHC9"/>
<evidence type="ECO:0000256" key="7">
    <source>
        <dbReference type="PROSITE-ProRule" id="PRU10141"/>
    </source>
</evidence>
<keyword evidence="3 7" id="KW-0547">Nucleotide-binding</keyword>
<feature type="domain" description="Protein kinase" evidence="9">
    <location>
        <begin position="493"/>
        <end position="807"/>
    </location>
</feature>
<keyword evidence="12" id="KW-1185">Reference proteome</keyword>
<dbReference type="InterPro" id="IPR008271">
    <property type="entry name" value="Ser/Thr_kinase_AS"/>
</dbReference>
<feature type="compositionally biased region" description="Acidic residues" evidence="8">
    <location>
        <begin position="694"/>
        <end position="705"/>
    </location>
</feature>
<feature type="region of interest" description="Disordered" evidence="8">
    <location>
        <begin position="694"/>
        <end position="748"/>
    </location>
</feature>
<keyword evidence="5 7" id="KW-0067">ATP-binding</keyword>
<sequence length="824" mass="91151">MSIVLATSRPKLRVAVVQFAPVIGRVEENVKKATEICSKIQPGTVDLVCLPEMILTGYNFPNAEAITPYLEEPRKGPTSRFCESLARRLKCYATAGYPESLKREERGMREDGSMMVGANSAILYNPEGASMGYRKVNMWETDKTWAKPGDGFKSFTLSAFPSELQNLSVGICMDLNPHSCNEWALKDGPYEIADYCRSAVSKPRTNVLVLLNAWLDSKEDTDSKWDIHTLKYWMARLRPLWDFELGDDLRVKKNNLGEPDDTEPSKETIVIICNRCGSDYDTLFAGTSTVLRLREGSGEPDVVGLMGRQEEGVRIWAWKSSIHAWADCSIVDDCLNAVCLYPVSREQAPCIALLSTSSTASIHTTTTGMSSPIVRKKRNFKALQLDVTKSAHSVPATTEPSVQPVEPVPTRNPPQANGRRRPPPMKLAAPKIQATATPTDDNLLMVTTNATNSAPTTGTVSATRPGYHNDLTQKLANLDMNAETKYDLRNEDMKELQELGQGNGGSVKKVEHTPTGKIMAKKIVFIDAKPSVRKQILRELQIMHDCHCDYIVSFYGAFLSDPTICICMEFMDKGSFDGIYKRIGAIDIEVVGRVALAVLEGLTYLYDMHRIIHRDIKPSNILCNSSGQIKICDFGVSGELINSIADTFVGTSTYMSPERIQGAQYTVKSDVWSLGISLIELALGRFPFSEDDTSDSDLSDLEDLEGTLSPQRPGSLLGIPLPPARKKDKSGGTSKKDKRKSKGVSLQGGGMTMSILELLQHIVNEPAPRLVPEGRFHKDAEEFVDNCLIKDPDGRQTPKDLLNHPWIVQSRNSSIDLEVWTSTF</sequence>
<evidence type="ECO:0000313" key="11">
    <source>
        <dbReference type="EMBL" id="THH11157.1"/>
    </source>
</evidence>
<dbReference type="GO" id="GO:0004712">
    <property type="term" value="F:protein serine/threonine/tyrosine kinase activity"/>
    <property type="evidence" value="ECO:0007669"/>
    <property type="project" value="UniProtKB-ARBA"/>
</dbReference>
<proteinExistence type="inferred from homology"/>
<dbReference type="Pfam" id="PF00069">
    <property type="entry name" value="Pkinase"/>
    <property type="match status" value="1"/>
</dbReference>
<evidence type="ECO:0000256" key="1">
    <source>
        <dbReference type="ARBA" id="ARBA00022527"/>
    </source>
</evidence>
<evidence type="ECO:0000256" key="6">
    <source>
        <dbReference type="ARBA" id="ARBA00038035"/>
    </source>
</evidence>
<comment type="similarity">
    <text evidence="6">Belongs to the protein kinase superfamily. STE Ser/Thr protein kinase family. MAP kinase kinase subfamily.</text>
</comment>
<feature type="domain" description="CN hydrolase" evidence="10">
    <location>
        <begin position="12"/>
        <end position="321"/>
    </location>
</feature>
<dbReference type="InterPro" id="IPR003010">
    <property type="entry name" value="C-N_Hydrolase"/>
</dbReference>
<feature type="region of interest" description="Disordered" evidence="8">
    <location>
        <begin position="389"/>
        <end position="426"/>
    </location>
</feature>
<evidence type="ECO:0000256" key="5">
    <source>
        <dbReference type="ARBA" id="ARBA00022840"/>
    </source>
</evidence>
<organism evidence="11 12">
    <name type="scientific">Phellinidium pouzarii</name>
    <dbReference type="NCBI Taxonomy" id="167371"/>
    <lineage>
        <taxon>Eukaryota</taxon>
        <taxon>Fungi</taxon>
        <taxon>Dikarya</taxon>
        <taxon>Basidiomycota</taxon>
        <taxon>Agaricomycotina</taxon>
        <taxon>Agaricomycetes</taxon>
        <taxon>Hymenochaetales</taxon>
        <taxon>Hymenochaetaceae</taxon>
        <taxon>Phellinidium</taxon>
    </lineage>
</organism>
<evidence type="ECO:0000313" key="12">
    <source>
        <dbReference type="Proteomes" id="UP000308199"/>
    </source>
</evidence>
<dbReference type="InterPro" id="IPR011009">
    <property type="entry name" value="Kinase-like_dom_sf"/>
</dbReference>
<dbReference type="InterPro" id="IPR017441">
    <property type="entry name" value="Protein_kinase_ATP_BS"/>
</dbReference>
<evidence type="ECO:0000259" key="10">
    <source>
        <dbReference type="PROSITE" id="PS50263"/>
    </source>
</evidence>
<dbReference type="EMBL" id="SGPK01000019">
    <property type="protein sequence ID" value="THH11157.1"/>
    <property type="molecule type" value="Genomic_DNA"/>
</dbReference>
<keyword evidence="4" id="KW-0418">Kinase</keyword>
<dbReference type="InterPro" id="IPR050915">
    <property type="entry name" value="MAP_kinase_kinase"/>
</dbReference>
<evidence type="ECO:0008006" key="13">
    <source>
        <dbReference type="Google" id="ProtNLM"/>
    </source>
</evidence>
<evidence type="ECO:0000256" key="8">
    <source>
        <dbReference type="SAM" id="MobiDB-lite"/>
    </source>
</evidence>
<dbReference type="Proteomes" id="UP000308199">
    <property type="component" value="Unassembled WGS sequence"/>
</dbReference>
<evidence type="ECO:0000259" key="9">
    <source>
        <dbReference type="PROSITE" id="PS50011"/>
    </source>
</evidence>
<dbReference type="GO" id="GO:0005524">
    <property type="term" value="F:ATP binding"/>
    <property type="evidence" value="ECO:0007669"/>
    <property type="project" value="UniProtKB-UniRule"/>
</dbReference>
<reference evidence="11 12" key="1">
    <citation type="submission" date="2019-02" db="EMBL/GenBank/DDBJ databases">
        <title>Genome sequencing of the rare red list fungi Phellinidium pouzarii.</title>
        <authorList>
            <person name="Buettner E."/>
            <person name="Kellner H."/>
        </authorList>
    </citation>
    <scope>NUCLEOTIDE SEQUENCE [LARGE SCALE GENOMIC DNA]</scope>
    <source>
        <strain evidence="11 12">DSM 108285</strain>
    </source>
</reference>
<keyword evidence="1" id="KW-0723">Serine/threonine-protein kinase</keyword>
<dbReference type="PROSITE" id="PS00108">
    <property type="entry name" value="PROTEIN_KINASE_ST"/>
    <property type="match status" value="1"/>
</dbReference>